<feature type="compositionally biased region" description="Low complexity" evidence="1">
    <location>
        <begin position="77"/>
        <end position="90"/>
    </location>
</feature>
<dbReference type="Proteomes" id="UP001178508">
    <property type="component" value="Chromosome 19"/>
</dbReference>
<gene>
    <name evidence="2" type="ORF">XNOV1_A032361</name>
</gene>
<name>A0AAV1H5J0_XYRNO</name>
<keyword evidence="3" id="KW-1185">Reference proteome</keyword>
<evidence type="ECO:0000313" key="3">
    <source>
        <dbReference type="Proteomes" id="UP001178508"/>
    </source>
</evidence>
<protein>
    <submittedName>
        <fullName evidence="2">LOW QUALITY PROTEIN: uncharacterized protein LOC117545945</fullName>
    </submittedName>
</protein>
<feature type="region of interest" description="Disordered" evidence="1">
    <location>
        <begin position="61"/>
        <end position="90"/>
    </location>
</feature>
<organism evidence="2 3">
    <name type="scientific">Xyrichtys novacula</name>
    <name type="common">Pearly razorfish</name>
    <name type="synonym">Hemipteronotus novacula</name>
    <dbReference type="NCBI Taxonomy" id="13765"/>
    <lineage>
        <taxon>Eukaryota</taxon>
        <taxon>Metazoa</taxon>
        <taxon>Chordata</taxon>
        <taxon>Craniata</taxon>
        <taxon>Vertebrata</taxon>
        <taxon>Euteleostomi</taxon>
        <taxon>Actinopterygii</taxon>
        <taxon>Neopterygii</taxon>
        <taxon>Teleostei</taxon>
        <taxon>Neoteleostei</taxon>
        <taxon>Acanthomorphata</taxon>
        <taxon>Eupercaria</taxon>
        <taxon>Labriformes</taxon>
        <taxon>Labridae</taxon>
        <taxon>Xyrichtys</taxon>
    </lineage>
</organism>
<reference evidence="2" key="1">
    <citation type="submission" date="2023-08" db="EMBL/GenBank/DDBJ databases">
        <authorList>
            <person name="Alioto T."/>
            <person name="Alioto T."/>
            <person name="Gomez Garrido J."/>
        </authorList>
    </citation>
    <scope>NUCLEOTIDE SEQUENCE</scope>
</reference>
<evidence type="ECO:0000256" key="1">
    <source>
        <dbReference type="SAM" id="MobiDB-lite"/>
    </source>
</evidence>
<dbReference type="EMBL" id="OY660882">
    <property type="protein sequence ID" value="CAJ1081246.1"/>
    <property type="molecule type" value="Genomic_DNA"/>
</dbReference>
<sequence length="114" mass="13268">MTDCPAECCMASYTTASTWQENQRNATSLKKCKIRPEDLETAASDHDTWWQRYYEGTQRLEEDRTARRHRKRLSRNTPTPMTASITTTTSYSCPTCNRICGSRIGLFRLQQTHR</sequence>
<accession>A0AAV1H5J0</accession>
<proteinExistence type="predicted"/>
<dbReference type="AlphaFoldDB" id="A0AAV1H5J0"/>
<evidence type="ECO:0000313" key="2">
    <source>
        <dbReference type="EMBL" id="CAJ1081246.1"/>
    </source>
</evidence>